<evidence type="ECO:0000313" key="1">
    <source>
        <dbReference type="EMBL" id="PVI00315.1"/>
    </source>
</evidence>
<dbReference type="AlphaFoldDB" id="A0A2V1DSX1"/>
<gene>
    <name evidence="1" type="ORF">DM02DRAFT_628606</name>
</gene>
<keyword evidence="2" id="KW-1185">Reference proteome</keyword>
<accession>A0A2V1DSX1</accession>
<dbReference type="EMBL" id="KZ805375">
    <property type="protein sequence ID" value="PVI00315.1"/>
    <property type="molecule type" value="Genomic_DNA"/>
</dbReference>
<dbReference type="Proteomes" id="UP000244855">
    <property type="component" value="Unassembled WGS sequence"/>
</dbReference>
<evidence type="ECO:0000313" key="2">
    <source>
        <dbReference type="Proteomes" id="UP000244855"/>
    </source>
</evidence>
<reference evidence="1 2" key="1">
    <citation type="journal article" date="2018" name="Sci. Rep.">
        <title>Comparative genomics provides insights into the lifestyle and reveals functional heterogeneity of dark septate endophytic fungi.</title>
        <authorList>
            <person name="Knapp D.G."/>
            <person name="Nemeth J.B."/>
            <person name="Barry K."/>
            <person name="Hainaut M."/>
            <person name="Henrissat B."/>
            <person name="Johnson J."/>
            <person name="Kuo A."/>
            <person name="Lim J.H.P."/>
            <person name="Lipzen A."/>
            <person name="Nolan M."/>
            <person name="Ohm R.A."/>
            <person name="Tamas L."/>
            <person name="Grigoriev I.V."/>
            <person name="Spatafora J.W."/>
            <person name="Nagy L.G."/>
            <person name="Kovacs G.M."/>
        </authorList>
    </citation>
    <scope>NUCLEOTIDE SEQUENCE [LARGE SCALE GENOMIC DNA]</scope>
    <source>
        <strain evidence="1 2">DSE2036</strain>
    </source>
</reference>
<sequence length="242" mass="27778">MNQSYSALPIIPPELHNSKWVLIENEREGFGADKAHPWYLDIWSVVIPEEVREKAYFGDKPYLKRERWGLTKSGLIAQACFKASSGLEGSWKVYRLELRSREEAPLTLEGFEFKRRQALNQIEEHFTVYQIDTRVVPKDPKIGKDDAAELQEDEFQELDVIRSIVVDTEVTNKLAQLCPNPDSKIHDPTADGVDAFKYGTPYTKHYSNINDVMIFKEQSWFYQLKMNANLPPPNAQAGPTST</sequence>
<protein>
    <submittedName>
        <fullName evidence="1">Uncharacterized protein</fullName>
    </submittedName>
</protein>
<proteinExistence type="predicted"/>
<organism evidence="1 2">
    <name type="scientific">Periconia macrospinosa</name>
    <dbReference type="NCBI Taxonomy" id="97972"/>
    <lineage>
        <taxon>Eukaryota</taxon>
        <taxon>Fungi</taxon>
        <taxon>Dikarya</taxon>
        <taxon>Ascomycota</taxon>
        <taxon>Pezizomycotina</taxon>
        <taxon>Dothideomycetes</taxon>
        <taxon>Pleosporomycetidae</taxon>
        <taxon>Pleosporales</taxon>
        <taxon>Massarineae</taxon>
        <taxon>Periconiaceae</taxon>
        <taxon>Periconia</taxon>
    </lineage>
</organism>
<name>A0A2V1DSX1_9PLEO</name>